<evidence type="ECO:0000259" key="3">
    <source>
        <dbReference type="PROSITE" id="PS51186"/>
    </source>
</evidence>
<evidence type="ECO:0000256" key="1">
    <source>
        <dbReference type="ARBA" id="ARBA00022679"/>
    </source>
</evidence>
<gene>
    <name evidence="4" type="ORF">K0625_10545</name>
</gene>
<dbReference type="PANTHER" id="PTHR43072:SF23">
    <property type="entry name" value="UPF0039 PROTEIN C11D3.02C"/>
    <property type="match status" value="1"/>
</dbReference>
<dbReference type="SUPFAM" id="SSF55729">
    <property type="entry name" value="Acyl-CoA N-acyltransferases (Nat)"/>
    <property type="match status" value="1"/>
</dbReference>
<comment type="caution">
    <text evidence="4">The sequence shown here is derived from an EMBL/GenBank/DDBJ whole genome shotgun (WGS) entry which is preliminary data.</text>
</comment>
<keyword evidence="1" id="KW-0808">Transferase</keyword>
<dbReference type="Gene3D" id="3.40.630.30">
    <property type="match status" value="1"/>
</dbReference>
<dbReference type="PROSITE" id="PS51186">
    <property type="entry name" value="GNAT"/>
    <property type="match status" value="1"/>
</dbReference>
<protein>
    <submittedName>
        <fullName evidence="4">GNAT family N-acetyltransferase</fullName>
    </submittedName>
</protein>
<dbReference type="RefSeq" id="WP_220109650.1">
    <property type="nucleotide sequence ID" value="NZ_JAHZST010000006.1"/>
</dbReference>
<feature type="domain" description="N-acetyltransferase" evidence="3">
    <location>
        <begin position="1"/>
        <end position="158"/>
    </location>
</feature>
<dbReference type="EMBL" id="JAHZST010000006">
    <property type="protein sequence ID" value="MBW8184114.1"/>
    <property type="molecule type" value="Genomic_DNA"/>
</dbReference>
<accession>A0ABS7E3F6</accession>
<dbReference type="Proteomes" id="UP001195963">
    <property type="component" value="Unassembled WGS sequence"/>
</dbReference>
<dbReference type="InterPro" id="IPR016181">
    <property type="entry name" value="Acyl_CoA_acyltransferase"/>
</dbReference>
<reference evidence="4 5" key="1">
    <citation type="submission" date="2021-07" db="EMBL/GenBank/DDBJ databases">
        <title>Shewanella sp. nov, isolated from SCS.</title>
        <authorList>
            <person name="Cao W.R."/>
        </authorList>
    </citation>
    <scope>NUCLEOTIDE SEQUENCE [LARGE SCALE GENOMIC DNA]</scope>
    <source>
        <strain evidence="4 5">NR704-98</strain>
    </source>
</reference>
<organism evidence="4 5">
    <name type="scientific">Shewanella nanhaiensis</name>
    <dbReference type="NCBI Taxonomy" id="2864872"/>
    <lineage>
        <taxon>Bacteria</taxon>
        <taxon>Pseudomonadati</taxon>
        <taxon>Pseudomonadota</taxon>
        <taxon>Gammaproteobacteria</taxon>
        <taxon>Alteromonadales</taxon>
        <taxon>Shewanellaceae</taxon>
        <taxon>Shewanella</taxon>
    </lineage>
</organism>
<name>A0ABS7E3F6_9GAMM</name>
<proteinExistence type="predicted"/>
<dbReference type="CDD" id="cd04301">
    <property type="entry name" value="NAT_SF"/>
    <property type="match status" value="1"/>
</dbReference>
<sequence>MKIREFEFADFKAVTDIYQEGIDGGNATFEKHPKTWPEWDSAMLTPCRLVIEIDSQLVGWAGLLPTSTREAYIGVVEVSIYISDKAKGNGAGYALLTELIKQSEEAGCWTLQSAIFPENQASINLHQKCGFKTLGVRERLGQMNGVWRDVVLMERRSDKVGV</sequence>
<keyword evidence="2" id="KW-0012">Acyltransferase</keyword>
<dbReference type="PANTHER" id="PTHR43072">
    <property type="entry name" value="N-ACETYLTRANSFERASE"/>
    <property type="match status" value="1"/>
</dbReference>
<dbReference type="Pfam" id="PF00583">
    <property type="entry name" value="Acetyltransf_1"/>
    <property type="match status" value="1"/>
</dbReference>
<dbReference type="InterPro" id="IPR000182">
    <property type="entry name" value="GNAT_dom"/>
</dbReference>
<keyword evidence="5" id="KW-1185">Reference proteome</keyword>
<evidence type="ECO:0000313" key="4">
    <source>
        <dbReference type="EMBL" id="MBW8184114.1"/>
    </source>
</evidence>
<evidence type="ECO:0000313" key="5">
    <source>
        <dbReference type="Proteomes" id="UP001195963"/>
    </source>
</evidence>
<evidence type="ECO:0000256" key="2">
    <source>
        <dbReference type="ARBA" id="ARBA00023315"/>
    </source>
</evidence>